<organism evidence="1 2">
    <name type="scientific">Salmonella enterica subsp. enterica serovar Inverness str. R8-3668</name>
    <dbReference type="NCBI Taxonomy" id="913075"/>
    <lineage>
        <taxon>Bacteria</taxon>
        <taxon>Pseudomonadati</taxon>
        <taxon>Pseudomonadota</taxon>
        <taxon>Gammaproteobacteria</taxon>
        <taxon>Enterobacterales</taxon>
        <taxon>Enterobacteriaceae</taxon>
        <taxon>Salmonella</taxon>
    </lineage>
</organism>
<gene>
    <name evidence="1" type="ORF">LTSEINV_6400</name>
</gene>
<sequence length="38" mass="4399">MCKALFGRTGSQGLIIEVFDEKERRHRNDYSSPDSVKK</sequence>
<protein>
    <submittedName>
        <fullName evidence="1">Uncharacterized protein</fullName>
    </submittedName>
</protein>
<name>G5NMM1_SALET</name>
<evidence type="ECO:0000313" key="1">
    <source>
        <dbReference type="EMBL" id="EHC47236.1"/>
    </source>
</evidence>
<proteinExistence type="predicted"/>
<comment type="caution">
    <text evidence="1">The sequence shown here is derived from an EMBL/GenBank/DDBJ whole genome shotgun (WGS) entry which is preliminary data.</text>
</comment>
<dbReference type="Proteomes" id="UP000003532">
    <property type="component" value="Unassembled WGS sequence"/>
</dbReference>
<evidence type="ECO:0000313" key="2">
    <source>
        <dbReference type="Proteomes" id="UP000003532"/>
    </source>
</evidence>
<accession>G5NMM1</accession>
<dbReference type="EMBL" id="AFCO01002107">
    <property type="protein sequence ID" value="EHC47236.1"/>
    <property type="molecule type" value="Genomic_DNA"/>
</dbReference>
<dbReference type="AlphaFoldDB" id="G5NMM1"/>
<dbReference type="BioCyc" id="SENT913075:G120P-3368-MONOMER"/>
<reference evidence="1 2" key="1">
    <citation type="journal article" date="2011" name="BMC Genomics">
        <title>Genome sequencing reveals diversification of virulence factor content and possible host adaptation in distinct subpopulations of Salmonella enterica.</title>
        <authorList>
            <person name="den Bakker H.C."/>
            <person name="Moreno Switt A.I."/>
            <person name="Govoni G."/>
            <person name="Cummings C.A."/>
            <person name="Ranieri M.L."/>
            <person name="Degoricija L."/>
            <person name="Hoelzer K."/>
            <person name="Rodriguez-Rivera L.D."/>
            <person name="Brown S."/>
            <person name="Bolchacova E."/>
            <person name="Furtado M.R."/>
            <person name="Wiedmann M."/>
        </authorList>
    </citation>
    <scope>NUCLEOTIDE SEQUENCE [LARGE SCALE GENOMIC DNA]</scope>
    <source>
        <strain evidence="1 2">R8-3668</strain>
    </source>
</reference>